<protein>
    <recommendedName>
        <fullName evidence="5">Lipoprotein</fullName>
    </recommendedName>
</protein>
<keyword evidence="4" id="KW-1185">Reference proteome</keyword>
<comment type="caution">
    <text evidence="3">The sequence shown here is derived from an EMBL/GenBank/DDBJ whole genome shotgun (WGS) entry which is preliminary data.</text>
</comment>
<evidence type="ECO:0000256" key="2">
    <source>
        <dbReference type="SAM" id="SignalP"/>
    </source>
</evidence>
<keyword evidence="2" id="KW-0732">Signal</keyword>
<evidence type="ECO:0008006" key="5">
    <source>
        <dbReference type="Google" id="ProtNLM"/>
    </source>
</evidence>
<dbReference type="Proteomes" id="UP001589887">
    <property type="component" value="Unassembled WGS sequence"/>
</dbReference>
<organism evidence="3 4">
    <name type="scientific">Streptomyces noboritoensis</name>
    <dbReference type="NCBI Taxonomy" id="67337"/>
    <lineage>
        <taxon>Bacteria</taxon>
        <taxon>Bacillati</taxon>
        <taxon>Actinomycetota</taxon>
        <taxon>Actinomycetes</taxon>
        <taxon>Kitasatosporales</taxon>
        <taxon>Streptomycetaceae</taxon>
        <taxon>Streptomyces</taxon>
    </lineage>
</organism>
<evidence type="ECO:0000256" key="1">
    <source>
        <dbReference type="SAM" id="MobiDB-lite"/>
    </source>
</evidence>
<sequence length="315" mass="33174">MRGVKITAALLASVAIAGCGTTRSPGRSTAPPPPLGPVPTITSPDAISLPIDAYTPSQSEEDALGHAAAISFAQCMQRFGFQEPKKLTPDAQPAAVLHDLRARSPLYGFFDPSVAHTEGYGVVRSASGDTTARTAAAKPPTRVEESLITGHDASGTRIASYDGKPVPREGCQGYAFAAVGGSLPGVGSTHDMPDGGPDVPLADPRITSINKQWSGCMEAKGFNYPAPVAAISDPRWKPDPKNIEHYMPSREQITVASADMDCKLSLNLIGVAVAVATAYHKQYIASHATELAEYRKNFKNRLAKATAIIASEDNH</sequence>
<dbReference type="PROSITE" id="PS51257">
    <property type="entry name" value="PROKAR_LIPOPROTEIN"/>
    <property type="match status" value="1"/>
</dbReference>
<evidence type="ECO:0000313" key="4">
    <source>
        <dbReference type="Proteomes" id="UP001589887"/>
    </source>
</evidence>
<reference evidence="3 4" key="1">
    <citation type="submission" date="2024-09" db="EMBL/GenBank/DDBJ databases">
        <authorList>
            <person name="Sun Q."/>
            <person name="Mori K."/>
        </authorList>
    </citation>
    <scope>NUCLEOTIDE SEQUENCE [LARGE SCALE GENOMIC DNA]</scope>
    <source>
        <strain evidence="3 4">JCM 4557</strain>
    </source>
</reference>
<feature type="signal peptide" evidence="2">
    <location>
        <begin position="1"/>
        <end position="17"/>
    </location>
</feature>
<evidence type="ECO:0000313" key="3">
    <source>
        <dbReference type="EMBL" id="MFC0842418.1"/>
    </source>
</evidence>
<name>A0ABV6T9F1_9ACTN</name>
<feature type="region of interest" description="Disordered" evidence="1">
    <location>
        <begin position="21"/>
        <end position="42"/>
    </location>
</feature>
<feature type="chain" id="PRO_5046319692" description="Lipoprotein" evidence="2">
    <location>
        <begin position="18"/>
        <end position="315"/>
    </location>
</feature>
<proteinExistence type="predicted"/>
<dbReference type="EMBL" id="JBHMQV010000001">
    <property type="protein sequence ID" value="MFC0842418.1"/>
    <property type="molecule type" value="Genomic_DNA"/>
</dbReference>
<dbReference type="RefSeq" id="WP_394316275.1">
    <property type="nucleotide sequence ID" value="NZ_JBHMQV010000001.1"/>
</dbReference>
<accession>A0ABV6T9F1</accession>
<gene>
    <name evidence="3" type="ORF">ACFH04_01515</name>
</gene>